<keyword evidence="2" id="KW-0732">Signal</keyword>
<protein>
    <recommendedName>
        <fullName evidence="5">Copper resistance protein CopB</fullName>
    </recommendedName>
</protein>
<dbReference type="RefSeq" id="WP_104937213.1">
    <property type="nucleotide sequence ID" value="NZ_CP021255.1"/>
</dbReference>
<evidence type="ECO:0000256" key="2">
    <source>
        <dbReference type="SAM" id="SignalP"/>
    </source>
</evidence>
<organism evidence="3 4">
    <name type="scientific">Desulfobulbus oralis</name>
    <dbReference type="NCBI Taxonomy" id="1986146"/>
    <lineage>
        <taxon>Bacteria</taxon>
        <taxon>Pseudomonadati</taxon>
        <taxon>Thermodesulfobacteriota</taxon>
        <taxon>Desulfobulbia</taxon>
        <taxon>Desulfobulbales</taxon>
        <taxon>Desulfobulbaceae</taxon>
        <taxon>Desulfobulbus</taxon>
    </lineage>
</organism>
<name>A0A2L1GQU1_9BACT</name>
<dbReference type="EMBL" id="CP021255">
    <property type="protein sequence ID" value="AVD72008.1"/>
    <property type="molecule type" value="Genomic_DNA"/>
</dbReference>
<feature type="signal peptide" evidence="2">
    <location>
        <begin position="1"/>
        <end position="31"/>
    </location>
</feature>
<dbReference type="OrthoDB" id="5430640at2"/>
<proteinExistence type="predicted"/>
<sequence>MNRLFRSVPIRAGLLLLSGTLLPAALPPAWAEMADQGTATPALAGGKGRVSPPAAAQARNEAETAEPVGAGDAVQAEEEEGYTWEDSRSQVREATEWVARGIDSWFGDKPFEQGGRVSNGRIRMRLVWREHDRADAHVRFRVKLRLPNLEERADFFIGSENEKDLVRSRPDTLMDQKRVFRESKKDDETLFAGMRLRFFDHVSFHMGLRDLYKPYLKLRYEQEWTFAEKCRLFFQETPYWALNDGLGETTVLEFEHALTSDLSLRWLNSGTLSEEDDGLDWYSSIGLHRRFEGNRQLSGEFLLDGETGAPVAVADYGILMKWRQPVWREWLFGEVTAGHYWHREKPEADRESQWAFGLGLQMNF</sequence>
<dbReference type="Proteomes" id="UP000239867">
    <property type="component" value="Chromosome"/>
</dbReference>
<evidence type="ECO:0000313" key="3">
    <source>
        <dbReference type="EMBL" id="AVD72008.1"/>
    </source>
</evidence>
<reference evidence="3 4" key="1">
    <citation type="journal article" date="2018" name="MBio">
        <title>Insights into the evolution of host association through the isolation and characterization of a novel human periodontal pathobiont, Desulfobulbus oralis.</title>
        <authorList>
            <person name="Cross K.L."/>
            <person name="Chirania P."/>
            <person name="Xiong W."/>
            <person name="Beall C.J."/>
            <person name="Elkins J.G."/>
            <person name="Giannone R.J."/>
            <person name="Griffen A.L."/>
            <person name="Guss A.M."/>
            <person name="Hettich R.L."/>
            <person name="Joshi S.S."/>
            <person name="Mokrzan E.M."/>
            <person name="Martin R.K."/>
            <person name="Zhulin I.B."/>
            <person name="Leys E.J."/>
            <person name="Podar M."/>
        </authorList>
    </citation>
    <scope>NUCLEOTIDE SEQUENCE [LARGE SCALE GENOMIC DNA]</scope>
    <source>
        <strain evidence="3 4">ORNL</strain>
    </source>
</reference>
<evidence type="ECO:0008006" key="5">
    <source>
        <dbReference type="Google" id="ProtNLM"/>
    </source>
</evidence>
<evidence type="ECO:0000256" key="1">
    <source>
        <dbReference type="SAM" id="MobiDB-lite"/>
    </source>
</evidence>
<dbReference type="AlphaFoldDB" id="A0A2L1GQU1"/>
<evidence type="ECO:0000313" key="4">
    <source>
        <dbReference type="Proteomes" id="UP000239867"/>
    </source>
</evidence>
<feature type="chain" id="PRO_5014733580" description="Copper resistance protein CopB" evidence="2">
    <location>
        <begin position="32"/>
        <end position="364"/>
    </location>
</feature>
<dbReference type="KEGG" id="deo:CAY53_11435"/>
<gene>
    <name evidence="3" type="ORF">CAY53_11435</name>
</gene>
<feature type="region of interest" description="Disordered" evidence="1">
    <location>
        <begin position="41"/>
        <end position="88"/>
    </location>
</feature>
<accession>A0A2L1GQU1</accession>
<keyword evidence="4" id="KW-1185">Reference proteome</keyword>